<accession>A0ABW0BHB1</accession>
<dbReference type="InterPro" id="IPR050485">
    <property type="entry name" value="Proline_metab_enzyme"/>
</dbReference>
<dbReference type="Gene3D" id="3.40.605.10">
    <property type="entry name" value="Aldehyde Dehydrogenase, Chain A, domain 1"/>
    <property type="match status" value="1"/>
</dbReference>
<dbReference type="Proteomes" id="UP001596087">
    <property type="component" value="Unassembled WGS sequence"/>
</dbReference>
<keyword evidence="2" id="KW-0520">NAD</keyword>
<protein>
    <submittedName>
        <fullName evidence="4">Phenylacetic acid degradation protein PaaN</fullName>
    </submittedName>
</protein>
<dbReference type="InterPro" id="IPR016161">
    <property type="entry name" value="Ald_DH/histidinol_DH"/>
</dbReference>
<dbReference type="RefSeq" id="WP_378588831.1">
    <property type="nucleotide sequence ID" value="NZ_JBHSKD010000007.1"/>
</dbReference>
<feature type="domain" description="Aldehyde dehydrogenase" evidence="3">
    <location>
        <begin position="102"/>
        <end position="517"/>
    </location>
</feature>
<dbReference type="InterPro" id="IPR016163">
    <property type="entry name" value="Ald_DH_C"/>
</dbReference>
<reference evidence="5" key="1">
    <citation type="journal article" date="2019" name="Int. J. Syst. Evol. Microbiol.">
        <title>The Global Catalogue of Microorganisms (GCM) 10K type strain sequencing project: providing services to taxonomists for standard genome sequencing and annotation.</title>
        <authorList>
            <consortium name="The Broad Institute Genomics Platform"/>
            <consortium name="The Broad Institute Genome Sequencing Center for Infectious Disease"/>
            <person name="Wu L."/>
            <person name="Ma J."/>
        </authorList>
    </citation>
    <scope>NUCLEOTIDE SEQUENCE [LARGE SCALE GENOMIC DNA]</scope>
    <source>
        <strain evidence="5">DFY41</strain>
    </source>
</reference>
<evidence type="ECO:0000256" key="2">
    <source>
        <dbReference type="ARBA" id="ARBA00023027"/>
    </source>
</evidence>
<evidence type="ECO:0000259" key="3">
    <source>
        <dbReference type="Pfam" id="PF00171"/>
    </source>
</evidence>
<evidence type="ECO:0000256" key="1">
    <source>
        <dbReference type="ARBA" id="ARBA00023002"/>
    </source>
</evidence>
<dbReference type="Pfam" id="PF00171">
    <property type="entry name" value="Aldedh"/>
    <property type="match status" value="1"/>
</dbReference>
<evidence type="ECO:0000313" key="4">
    <source>
        <dbReference type="EMBL" id="MFC5176475.1"/>
    </source>
</evidence>
<dbReference type="SUPFAM" id="SSF53720">
    <property type="entry name" value="ALDH-like"/>
    <property type="match status" value="1"/>
</dbReference>
<keyword evidence="5" id="KW-1185">Reference proteome</keyword>
<evidence type="ECO:0000313" key="5">
    <source>
        <dbReference type="Proteomes" id="UP001596087"/>
    </source>
</evidence>
<dbReference type="PANTHER" id="PTHR42862:SF1">
    <property type="entry name" value="DELTA-1-PYRROLINE-5-CARBOXYLATE DEHYDROGENASE 2, ISOFORM A-RELATED"/>
    <property type="match status" value="1"/>
</dbReference>
<dbReference type="InterPro" id="IPR016162">
    <property type="entry name" value="Ald_DH_N"/>
</dbReference>
<dbReference type="EMBL" id="JBHSKD010000007">
    <property type="protein sequence ID" value="MFC5176475.1"/>
    <property type="molecule type" value="Genomic_DNA"/>
</dbReference>
<keyword evidence="1" id="KW-0560">Oxidoreductase</keyword>
<gene>
    <name evidence="4" type="primary">paaN</name>
    <name evidence="4" type="ORF">ACFPGP_07315</name>
</gene>
<name>A0ABW0BHB1_9ACTN</name>
<dbReference type="InterPro" id="IPR015590">
    <property type="entry name" value="Aldehyde_DH_dom"/>
</dbReference>
<sequence length="571" mass="60204">MTTDVTTPSAPATSPADLLAAHRDRLDQAVAACAARTFYSAFDESPSPRVYGETAAAEGKAAFDTWLGGAFPLATPGSDGTVASERSPFGFDLGVAYPRVPATDAAVDELMSAARRGMRAWRDAGPEGRTGVCLEVLARLHGRVFELANAVQHTSGQAFVMAFQAGGAHALDRALEAIAYAWTEMTRTPATALWEKPGRGEPLRMEKTFTVVPRGVALVVGCHTFPTWNSWPGLFASLVTGNPVVVKPHPGAVLPLAITVQVCREVLEECGFDPDLVTLAAEDPADRLAAVLAVRPEVRLVDFTGGTAFGDWLEANATQAVVFTEKAGVNTVVVDSTDSFRAMCQNLAFSFSLYTGQMCTAPQNVYVPAAGIATDEGHKTVAEVGAGIGAALDKLLGDDARAVELLGGVVDTGVLERLERATGHGEVLVPSRAVTHPAYADATVRTPLLVGLTEHDAEVYESECFGPVAYLIATASTDRSVALFRDTVQRRGAMTAAVYTTDERVLDDVREAALDAGVALSENLLGGVFVNQSAAYSDFHGTGANPAANASYTDGAYVASRFRVVQSRRHV</sequence>
<dbReference type="NCBIfam" id="TIGR02288">
    <property type="entry name" value="PaaN_2"/>
    <property type="match status" value="1"/>
</dbReference>
<proteinExistence type="predicted"/>
<comment type="caution">
    <text evidence="4">The sequence shown here is derived from an EMBL/GenBank/DDBJ whole genome shotgun (WGS) entry which is preliminary data.</text>
</comment>
<dbReference type="PANTHER" id="PTHR42862">
    <property type="entry name" value="DELTA-1-PYRROLINE-5-CARBOXYLATE DEHYDROGENASE 1, ISOFORM A-RELATED"/>
    <property type="match status" value="1"/>
</dbReference>
<organism evidence="4 5">
    <name type="scientific">Nocardioides taihuensis</name>
    <dbReference type="NCBI Taxonomy" id="1835606"/>
    <lineage>
        <taxon>Bacteria</taxon>
        <taxon>Bacillati</taxon>
        <taxon>Actinomycetota</taxon>
        <taxon>Actinomycetes</taxon>
        <taxon>Propionibacteriales</taxon>
        <taxon>Nocardioidaceae</taxon>
        <taxon>Nocardioides</taxon>
    </lineage>
</organism>
<dbReference type="InterPro" id="IPR011975">
    <property type="entry name" value="PaaN_2"/>
</dbReference>
<dbReference type="Gene3D" id="3.40.309.10">
    <property type="entry name" value="Aldehyde Dehydrogenase, Chain A, domain 2"/>
    <property type="match status" value="1"/>
</dbReference>